<name>A0A8J7UWL0_9BACT</name>
<reference evidence="2" key="1">
    <citation type="submission" date="2021-02" db="EMBL/GenBank/DDBJ databases">
        <title>Natronogracilivirga saccharolytica gen. nov. sp. nov. a new anaerobic, haloalkiliphilic carbohydrate-fermenting bacterium from soda lake and proposing of Cyclonatronumiaceae fam. nov. in the phylum Balneolaeota.</title>
        <authorList>
            <person name="Zhilina T.N."/>
            <person name="Sorokin D.Y."/>
            <person name="Zavarzina D.G."/>
            <person name="Toshchakov S.V."/>
            <person name="Kublanov I.V."/>
        </authorList>
    </citation>
    <scope>NUCLEOTIDE SEQUENCE</scope>
    <source>
        <strain evidence="2">Z-1702</strain>
    </source>
</reference>
<dbReference type="Proteomes" id="UP000673975">
    <property type="component" value="Unassembled WGS sequence"/>
</dbReference>
<keyword evidence="1" id="KW-0732">Signal</keyword>
<sequence length="266" mass="30058">MILRVFIFFLFTGYVLFFTASFFGTAHAYDGVSEDEGINYFKIKPAWFWNQPVNCGMTAVGMTMHSELAPEQSVKLAYEKSLAAYQRQQEIIYGNREPDEEGLAGSAWQGADHMAYYDTTGLENLKSSIIILDRQIAGGISMVLSGPAACSEKLEEHRFMTPVTHRPEWADNKPEEPGYLFAVGTSRAYEHTISSWEKAESEARKKLSGLLQRRALGMGRGDQDSGIELLYSDMNITLQNAVVLERYYDPDSDLYLVLMRMPDQQL</sequence>
<evidence type="ECO:0000256" key="1">
    <source>
        <dbReference type="SAM" id="SignalP"/>
    </source>
</evidence>
<proteinExistence type="predicted"/>
<evidence type="ECO:0000313" key="2">
    <source>
        <dbReference type="EMBL" id="MBP3193742.1"/>
    </source>
</evidence>
<keyword evidence="3" id="KW-1185">Reference proteome</keyword>
<dbReference type="RefSeq" id="WP_210513195.1">
    <property type="nucleotide sequence ID" value="NZ_JAFIDN010000013.1"/>
</dbReference>
<protein>
    <submittedName>
        <fullName evidence="2">Uncharacterized protein</fullName>
    </submittedName>
</protein>
<gene>
    <name evidence="2" type="ORF">NATSA_13780</name>
</gene>
<accession>A0A8J7UWL0</accession>
<feature type="chain" id="PRO_5035207934" evidence="1">
    <location>
        <begin position="29"/>
        <end position="266"/>
    </location>
</feature>
<feature type="signal peptide" evidence="1">
    <location>
        <begin position="1"/>
        <end position="28"/>
    </location>
</feature>
<dbReference type="AlphaFoldDB" id="A0A8J7UWL0"/>
<evidence type="ECO:0000313" key="3">
    <source>
        <dbReference type="Proteomes" id="UP000673975"/>
    </source>
</evidence>
<organism evidence="2 3">
    <name type="scientific">Natronogracilivirga saccharolytica</name>
    <dbReference type="NCBI Taxonomy" id="2812953"/>
    <lineage>
        <taxon>Bacteria</taxon>
        <taxon>Pseudomonadati</taxon>
        <taxon>Balneolota</taxon>
        <taxon>Balneolia</taxon>
        <taxon>Balneolales</taxon>
        <taxon>Cyclonatronaceae</taxon>
        <taxon>Natronogracilivirga</taxon>
    </lineage>
</organism>
<dbReference type="EMBL" id="JAFIDN010000013">
    <property type="protein sequence ID" value="MBP3193742.1"/>
    <property type="molecule type" value="Genomic_DNA"/>
</dbReference>
<comment type="caution">
    <text evidence="2">The sequence shown here is derived from an EMBL/GenBank/DDBJ whole genome shotgun (WGS) entry which is preliminary data.</text>
</comment>